<dbReference type="EMBL" id="QZCG01000001">
    <property type="protein sequence ID" value="RJE89323.1"/>
    <property type="molecule type" value="Genomic_DNA"/>
</dbReference>
<accession>A0A418T835</accession>
<evidence type="ECO:0000256" key="1">
    <source>
        <dbReference type="SAM" id="SignalP"/>
    </source>
</evidence>
<keyword evidence="3" id="KW-1185">Reference proteome</keyword>
<proteinExistence type="predicted"/>
<feature type="signal peptide" evidence="1">
    <location>
        <begin position="1"/>
        <end position="23"/>
    </location>
</feature>
<evidence type="ECO:0000313" key="2">
    <source>
        <dbReference type="EMBL" id="RJE89323.1"/>
    </source>
</evidence>
<keyword evidence="1" id="KW-0732">Signal</keyword>
<dbReference type="AlphaFoldDB" id="A0A418T835"/>
<gene>
    <name evidence="2" type="ORF">D3P04_01420</name>
</gene>
<organism evidence="2 3">
    <name type="scientific">Paracoccus onubensis</name>
    <dbReference type="NCBI Taxonomy" id="1675788"/>
    <lineage>
        <taxon>Bacteria</taxon>
        <taxon>Pseudomonadati</taxon>
        <taxon>Pseudomonadota</taxon>
        <taxon>Alphaproteobacteria</taxon>
        <taxon>Rhodobacterales</taxon>
        <taxon>Paracoccaceae</taxon>
        <taxon>Paracoccus</taxon>
    </lineage>
</organism>
<name>A0A418T835_9RHOB</name>
<reference evidence="3" key="1">
    <citation type="submission" date="2018-09" db="EMBL/GenBank/DDBJ databases">
        <title>Acidovorax cavernicola nov. sp. isolated from Gruta de las Maravillas (Aracena, Spain).</title>
        <authorList>
            <person name="Jurado V."/>
            <person name="Gutierrez-Patricio S."/>
            <person name="Gonzalez-Pimentel J.L."/>
            <person name="Miller A.Z."/>
            <person name="Laiz L."/>
            <person name="Saiz-Jimenez C."/>
        </authorList>
    </citation>
    <scope>NUCLEOTIDE SEQUENCE [LARGE SCALE GENOMIC DNA]</scope>
    <source>
        <strain evidence="3">1011MAR3C25</strain>
    </source>
</reference>
<sequence length="110" mass="12206">MRRTTVVSLTIIAALGICSPVLAEEKLFDGAGESDEQLRALYDEAGDICLRNPSRDVQVAVACKAMTIYGLALNERGWCYGLTHEANAEKDWHRCEADSDRFSVDHLTIF</sequence>
<dbReference type="Proteomes" id="UP000284202">
    <property type="component" value="Unassembled WGS sequence"/>
</dbReference>
<protein>
    <submittedName>
        <fullName evidence="2">Uncharacterized protein</fullName>
    </submittedName>
</protein>
<comment type="caution">
    <text evidence="2">The sequence shown here is derived from an EMBL/GenBank/DDBJ whole genome shotgun (WGS) entry which is preliminary data.</text>
</comment>
<dbReference type="OrthoDB" id="1522627at2"/>
<evidence type="ECO:0000313" key="3">
    <source>
        <dbReference type="Proteomes" id="UP000284202"/>
    </source>
</evidence>
<dbReference type="RefSeq" id="WP_119745160.1">
    <property type="nucleotide sequence ID" value="NZ_QZCG01000001.1"/>
</dbReference>
<feature type="chain" id="PRO_5019403475" evidence="1">
    <location>
        <begin position="24"/>
        <end position="110"/>
    </location>
</feature>